<reference evidence="4" key="1">
    <citation type="journal article" date="2019" name="Nat. Commun.">
        <title>The genome of broomcorn millet.</title>
        <authorList>
            <person name="Zou C."/>
            <person name="Miki D."/>
            <person name="Li D."/>
            <person name="Tang Q."/>
            <person name="Xiao L."/>
            <person name="Rajput S."/>
            <person name="Deng P."/>
            <person name="Jia W."/>
            <person name="Huang R."/>
            <person name="Zhang M."/>
            <person name="Sun Y."/>
            <person name="Hu J."/>
            <person name="Fu X."/>
            <person name="Schnable P.S."/>
            <person name="Li F."/>
            <person name="Zhang H."/>
            <person name="Feng B."/>
            <person name="Zhu X."/>
            <person name="Liu R."/>
            <person name="Schnable J.C."/>
            <person name="Zhu J.-K."/>
            <person name="Zhang H."/>
        </authorList>
    </citation>
    <scope>NUCLEOTIDE SEQUENCE [LARGE SCALE GENOMIC DNA]</scope>
</reference>
<evidence type="ECO:0000313" key="3">
    <source>
        <dbReference type="EMBL" id="RLN03684.1"/>
    </source>
</evidence>
<keyword evidence="2" id="KW-0472">Membrane</keyword>
<protein>
    <submittedName>
        <fullName evidence="3">Uncharacterized protein</fullName>
    </submittedName>
</protein>
<evidence type="ECO:0000256" key="2">
    <source>
        <dbReference type="SAM" id="Phobius"/>
    </source>
</evidence>
<proteinExistence type="predicted"/>
<name>A0A3L6RGS4_PANMI</name>
<dbReference type="EMBL" id="PQIB02000008">
    <property type="protein sequence ID" value="RLN03684.1"/>
    <property type="molecule type" value="Genomic_DNA"/>
</dbReference>
<keyword evidence="2" id="KW-1133">Transmembrane helix</keyword>
<keyword evidence="4" id="KW-1185">Reference proteome</keyword>
<dbReference type="PANTHER" id="PTHR33868">
    <property type="entry name" value="EXPRESSED PROTEIN"/>
    <property type="match status" value="1"/>
</dbReference>
<dbReference type="AlphaFoldDB" id="A0A3L6RGS4"/>
<dbReference type="STRING" id="4540.A0A3L6RGS4"/>
<sequence>MAAAEARAAWQRAANRCLVQEDRKRAPKLACCPSSAEQQHGTNNGNCRNSEDRPISNFMPLSRNPMNSNLPPDVRWWVQLQPNFGIQKDLASERICCLGRDIDEKKVEDSASKPKHEETLFSEAVDTKTKKSEDVFEPPWMVSSAFMKYSPEGLEELKNVGRYSQASKCRETASNCLYKDNEFPDFECIDPEPLRNPEKADFDMDAPWKEGEKTQPWWQIADENELALLVAERATQHIENCDLPRPTQTVPVHRTEPYTCKHIGDYGGPSSPAGRLSHPLPGQCDHVKCSYSTASTYTLSVSQDFSSSSTTGSESKQTLQNASERDKILEALRHSQTRAREAEMAAKKAHNEKDDVIKLLFRQASHLFACNQWLKIMQLENIVLHLKHKEHQIASIVPELPWMTLKEKPTQGQEQKDWTRRKSRRQKKGGSFFDAILFAVGLGLAGAGFLLGWTLGWLLPKL</sequence>
<evidence type="ECO:0000256" key="1">
    <source>
        <dbReference type="SAM" id="MobiDB-lite"/>
    </source>
</evidence>
<evidence type="ECO:0000313" key="4">
    <source>
        <dbReference type="Proteomes" id="UP000275267"/>
    </source>
</evidence>
<dbReference type="Proteomes" id="UP000275267">
    <property type="component" value="Unassembled WGS sequence"/>
</dbReference>
<feature type="compositionally biased region" description="Polar residues" evidence="1">
    <location>
        <begin position="35"/>
        <end position="48"/>
    </location>
</feature>
<comment type="caution">
    <text evidence="3">The sequence shown here is derived from an EMBL/GenBank/DDBJ whole genome shotgun (WGS) entry which is preliminary data.</text>
</comment>
<accession>A0A3L6RGS4</accession>
<feature type="region of interest" description="Disordered" evidence="1">
    <location>
        <begin position="31"/>
        <end position="58"/>
    </location>
</feature>
<organism evidence="3 4">
    <name type="scientific">Panicum miliaceum</name>
    <name type="common">Proso millet</name>
    <name type="synonym">Broomcorn millet</name>
    <dbReference type="NCBI Taxonomy" id="4540"/>
    <lineage>
        <taxon>Eukaryota</taxon>
        <taxon>Viridiplantae</taxon>
        <taxon>Streptophyta</taxon>
        <taxon>Embryophyta</taxon>
        <taxon>Tracheophyta</taxon>
        <taxon>Spermatophyta</taxon>
        <taxon>Magnoliopsida</taxon>
        <taxon>Liliopsida</taxon>
        <taxon>Poales</taxon>
        <taxon>Poaceae</taxon>
        <taxon>PACMAD clade</taxon>
        <taxon>Panicoideae</taxon>
        <taxon>Panicodae</taxon>
        <taxon>Paniceae</taxon>
        <taxon>Panicinae</taxon>
        <taxon>Panicum</taxon>
        <taxon>Panicum sect. Panicum</taxon>
    </lineage>
</organism>
<dbReference type="OrthoDB" id="1920951at2759"/>
<keyword evidence="2" id="KW-0812">Transmembrane</keyword>
<gene>
    <name evidence="3" type="ORF">C2845_PM13G11560</name>
</gene>
<dbReference type="PANTHER" id="PTHR33868:SF17">
    <property type="entry name" value="OS08G0400300 PROTEIN"/>
    <property type="match status" value="1"/>
</dbReference>
<feature type="transmembrane region" description="Helical" evidence="2">
    <location>
        <begin position="432"/>
        <end position="459"/>
    </location>
</feature>